<evidence type="ECO:0000256" key="1">
    <source>
        <dbReference type="ARBA" id="ARBA00006484"/>
    </source>
</evidence>
<keyword evidence="2" id="KW-0521">NADP</keyword>
<dbReference type="PANTHER" id="PTHR43490:SF98">
    <property type="entry name" value="OS02G0640600 PROTEIN"/>
    <property type="match status" value="1"/>
</dbReference>
<dbReference type="AlphaFoldDB" id="A0A6N2L897"/>
<dbReference type="Gene3D" id="3.40.50.720">
    <property type="entry name" value="NAD(P)-binding Rossmann-like Domain"/>
    <property type="match status" value="2"/>
</dbReference>
<dbReference type="PRINTS" id="PR00080">
    <property type="entry name" value="SDRFAMILY"/>
</dbReference>
<dbReference type="PROSITE" id="PS00061">
    <property type="entry name" value="ADH_SHORT"/>
    <property type="match status" value="1"/>
</dbReference>
<proteinExistence type="inferred from homology"/>
<evidence type="ECO:0000256" key="3">
    <source>
        <dbReference type="ARBA" id="ARBA00023002"/>
    </source>
</evidence>
<evidence type="ECO:0000313" key="4">
    <source>
        <dbReference type="EMBL" id="VFU37141.1"/>
    </source>
</evidence>
<reference evidence="4" key="1">
    <citation type="submission" date="2019-03" db="EMBL/GenBank/DDBJ databases">
        <authorList>
            <person name="Mank J."/>
            <person name="Almeida P."/>
        </authorList>
    </citation>
    <scope>NUCLEOTIDE SEQUENCE</scope>
    <source>
        <strain evidence="4">78183</strain>
    </source>
</reference>
<dbReference type="SUPFAM" id="SSF51735">
    <property type="entry name" value="NAD(P)-binding Rossmann-fold domains"/>
    <property type="match status" value="2"/>
</dbReference>
<dbReference type="PRINTS" id="PR00081">
    <property type="entry name" value="GDHRDH"/>
</dbReference>
<dbReference type="InterPro" id="IPR020904">
    <property type="entry name" value="Sc_DH/Rdtase_CS"/>
</dbReference>
<protein>
    <submittedName>
        <fullName evidence="4">Uncharacterized protein</fullName>
    </submittedName>
</protein>
<keyword evidence="3" id="KW-0560">Oxidoreductase</keyword>
<dbReference type="CDD" id="cd05324">
    <property type="entry name" value="carb_red_PTCR-like_SDR_c"/>
    <property type="match status" value="1"/>
</dbReference>
<dbReference type="EMBL" id="CAADRP010001224">
    <property type="protein sequence ID" value="VFU37141.1"/>
    <property type="molecule type" value="Genomic_DNA"/>
</dbReference>
<sequence>MAREPTILAPKRYAVVTGANKGIGYEICRQLASNGILVVLTARDEKRGLDAVQKLKDSGISDDLVVYHQLDVVDPDSIVSLAEFVKNNFGKLDILVNNAGVGGVALEAEAFQRAYEQSGDFPSGDQVWAEIGTQNYEMAEQCVKTNYYGARGMAEALAPLLQLSDSPRIVNVTSVLGLLKNIPNEWAKGLLDDVENLNEDRLDEVVNEFLKDFKEDLLESKGWPTYLSSYVVSKAAMSAYTRILAKKYPSFRVNCLCPGYCKTDITINTGILTAAEGAENAVRLALLSDGGPSVPHHLWKNQQRGMHAVVTGANKGLGGGIISSQVNMEDLIFWYDREQIHTKLIGGAKVNNAAISGTTVDSDALAASKITGTEIPSSMAESTRSYAVVTGANKGIGFEICRQLASKGILVVLTSRDEKRGLEAVQKLEESGLSDYVVFHRLDVADVSSIASLADFIKSRFGKLDILVNNAGVSGVKTDGDALNAFISGQEGAKINWSEFITQSWELAEECLRINYYGAKRMAEALIPLLQLSDSPRIVNVSSSMGKLKVASNEWAKGVLGDADNLTEERVDEVLSKYLKDFKEGSLEKEGWPAIMSAYILSKAAMSAYTRVLAKKHPTFCVNCVCPGYVKTDINFNTGVLPVEEGAENVVRLALLPNGGPSGCFFDKKESSPF</sequence>
<dbReference type="InterPro" id="IPR045313">
    <property type="entry name" value="CBR1-like"/>
</dbReference>
<dbReference type="InterPro" id="IPR036291">
    <property type="entry name" value="NAD(P)-bd_dom_sf"/>
</dbReference>
<name>A0A6N2L897_SALVM</name>
<dbReference type="InterPro" id="IPR002347">
    <property type="entry name" value="SDR_fam"/>
</dbReference>
<evidence type="ECO:0000256" key="2">
    <source>
        <dbReference type="ARBA" id="ARBA00022857"/>
    </source>
</evidence>
<comment type="similarity">
    <text evidence="1">Belongs to the short-chain dehydrogenases/reductases (SDR) family.</text>
</comment>
<dbReference type="GO" id="GO:0016020">
    <property type="term" value="C:membrane"/>
    <property type="evidence" value="ECO:0007669"/>
    <property type="project" value="TreeGrafter"/>
</dbReference>
<organism evidence="4">
    <name type="scientific">Salix viminalis</name>
    <name type="common">Common osier</name>
    <name type="synonym">Basket willow</name>
    <dbReference type="NCBI Taxonomy" id="40686"/>
    <lineage>
        <taxon>Eukaryota</taxon>
        <taxon>Viridiplantae</taxon>
        <taxon>Streptophyta</taxon>
        <taxon>Embryophyta</taxon>
        <taxon>Tracheophyta</taxon>
        <taxon>Spermatophyta</taxon>
        <taxon>Magnoliopsida</taxon>
        <taxon>eudicotyledons</taxon>
        <taxon>Gunneridae</taxon>
        <taxon>Pentapetalae</taxon>
        <taxon>rosids</taxon>
        <taxon>fabids</taxon>
        <taxon>Malpighiales</taxon>
        <taxon>Salicaceae</taxon>
        <taxon>Saliceae</taxon>
        <taxon>Salix</taxon>
    </lineage>
</organism>
<accession>A0A6N2L897</accession>
<dbReference type="GO" id="GO:0016616">
    <property type="term" value="F:oxidoreductase activity, acting on the CH-OH group of donors, NAD or NADP as acceptor"/>
    <property type="evidence" value="ECO:0007669"/>
    <property type="project" value="InterPro"/>
</dbReference>
<dbReference type="FunFam" id="3.40.50.720:FF:000312">
    <property type="entry name" value="(+)-neomenthol dehydrogenase"/>
    <property type="match status" value="2"/>
</dbReference>
<dbReference type="PANTHER" id="PTHR43490">
    <property type="entry name" value="(+)-NEOMENTHOL DEHYDROGENASE"/>
    <property type="match status" value="1"/>
</dbReference>
<dbReference type="Pfam" id="PF00106">
    <property type="entry name" value="adh_short"/>
    <property type="match status" value="2"/>
</dbReference>
<gene>
    <name evidence="4" type="ORF">SVIM_LOCUS193638</name>
</gene>